<dbReference type="CDD" id="cd06291">
    <property type="entry name" value="PBP1_Qymf-like"/>
    <property type="match status" value="1"/>
</dbReference>
<keyword evidence="7" id="KW-1185">Reference proteome</keyword>
<dbReference type="PANTHER" id="PTHR30146">
    <property type="entry name" value="LACI-RELATED TRANSCRIPTIONAL REPRESSOR"/>
    <property type="match status" value="1"/>
</dbReference>
<dbReference type="GO" id="GO:0000976">
    <property type="term" value="F:transcription cis-regulatory region binding"/>
    <property type="evidence" value="ECO:0007669"/>
    <property type="project" value="TreeGrafter"/>
</dbReference>
<dbReference type="PROSITE" id="PS00356">
    <property type="entry name" value="HTH_LACI_1"/>
    <property type="match status" value="1"/>
</dbReference>
<dbReference type="AlphaFoldDB" id="D4YTX9"/>
<dbReference type="Pfam" id="PF13377">
    <property type="entry name" value="Peripla_BP_3"/>
    <property type="match status" value="1"/>
</dbReference>
<dbReference type="PROSITE" id="PS50932">
    <property type="entry name" value="HTH_LACI_2"/>
    <property type="match status" value="1"/>
</dbReference>
<dbReference type="RefSeq" id="WP_006352141.1">
    <property type="nucleotide sequence ID" value="NZ_ADNY01000036.1"/>
</dbReference>
<accession>D4YTX9</accession>
<dbReference type="SMART" id="SM00354">
    <property type="entry name" value="HTH_LACI"/>
    <property type="match status" value="1"/>
</dbReference>
<dbReference type="InterPro" id="IPR028082">
    <property type="entry name" value="Peripla_BP_I"/>
</dbReference>
<comment type="caution">
    <text evidence="6">The sequence shown here is derived from an EMBL/GenBank/DDBJ whole genome shotgun (WGS) entry which is preliminary data.</text>
</comment>
<dbReference type="OrthoDB" id="9796186at2"/>
<dbReference type="InterPro" id="IPR000843">
    <property type="entry name" value="HTH_LacI"/>
</dbReference>
<dbReference type="eggNOG" id="COG1609">
    <property type="taxonomic scope" value="Bacteria"/>
</dbReference>
<feature type="domain" description="HTH lacI-type" evidence="5">
    <location>
        <begin position="3"/>
        <end position="57"/>
    </location>
</feature>
<gene>
    <name evidence="6" type="primary">scrR</name>
    <name evidence="6" type="ORF">HMPREF0493_0990</name>
</gene>
<dbReference type="Gene3D" id="1.10.260.40">
    <property type="entry name" value="lambda repressor-like DNA-binding domains"/>
    <property type="match status" value="1"/>
</dbReference>
<dbReference type="CDD" id="cd01392">
    <property type="entry name" value="HTH_LacI"/>
    <property type="match status" value="1"/>
</dbReference>
<dbReference type="SUPFAM" id="SSF47413">
    <property type="entry name" value="lambda repressor-like DNA-binding domains"/>
    <property type="match status" value="1"/>
</dbReference>
<dbReference type="InterPro" id="IPR010982">
    <property type="entry name" value="Lambda_DNA-bd_dom_sf"/>
</dbReference>
<dbReference type="Pfam" id="PF00356">
    <property type="entry name" value="LacI"/>
    <property type="match status" value="1"/>
</dbReference>
<dbReference type="STRING" id="83683.B1745_01755"/>
<dbReference type="InterPro" id="IPR046335">
    <property type="entry name" value="LacI/GalR-like_sensor"/>
</dbReference>
<proteinExistence type="predicted"/>
<keyword evidence="4" id="KW-0804">Transcription</keyword>
<reference evidence="6 7" key="1">
    <citation type="submission" date="2010-04" db="EMBL/GenBank/DDBJ databases">
        <authorList>
            <person name="Muzny D."/>
            <person name="Qin X."/>
            <person name="Deng J."/>
            <person name="Jiang H."/>
            <person name="Liu Y."/>
            <person name="Qu J."/>
            <person name="Song X.-Z."/>
            <person name="Zhang L."/>
            <person name="Thornton R."/>
            <person name="Coyle M."/>
            <person name="Francisco L."/>
            <person name="Jackson L."/>
            <person name="Javaid M."/>
            <person name="Korchina V."/>
            <person name="Kovar C."/>
            <person name="Mata R."/>
            <person name="Mathew T."/>
            <person name="Ngo R."/>
            <person name="Nguyen L."/>
            <person name="Nguyen N."/>
            <person name="Okwuonu G."/>
            <person name="Ongeri F."/>
            <person name="Pham C."/>
            <person name="Simmons D."/>
            <person name="Wilczek-Boney K."/>
            <person name="Hale W."/>
            <person name="Jakkamsetti A."/>
            <person name="Pham P."/>
            <person name="Ruth R."/>
            <person name="San Lucas F."/>
            <person name="Warren J."/>
            <person name="Zhang J."/>
            <person name="Zhao Z."/>
            <person name="Zhou C."/>
            <person name="Zhu D."/>
            <person name="Lee S."/>
            <person name="Bess C."/>
            <person name="Blankenburg K."/>
            <person name="Forbes L."/>
            <person name="Fu Q."/>
            <person name="Gubbala S."/>
            <person name="Hirani K."/>
            <person name="Jayaseelan J.C."/>
            <person name="Lara F."/>
            <person name="Munidasa M."/>
            <person name="Palculict T."/>
            <person name="Patil S."/>
            <person name="Pu L.-L."/>
            <person name="Saada N."/>
            <person name="Tang L."/>
            <person name="Weissenberger G."/>
            <person name="Zhu Y."/>
            <person name="Hemphill L."/>
            <person name="Shang Y."/>
            <person name="Youmans B."/>
            <person name="Ayvaz T."/>
            <person name="Ross M."/>
            <person name="Santibanez J."/>
            <person name="Aqrawi P."/>
            <person name="Gross S."/>
            <person name="Joshi V."/>
            <person name="Fowler G."/>
            <person name="Nazareth L."/>
            <person name="Reid J."/>
            <person name="Worley K."/>
            <person name="Petrosino J."/>
            <person name="Highlander S."/>
            <person name="Gibbs R."/>
        </authorList>
    </citation>
    <scope>NUCLEOTIDE SEQUENCE [LARGE SCALE GENOMIC DNA]</scope>
    <source>
        <strain evidence="6 7">DSM 11664</strain>
    </source>
</reference>
<name>D4YTX9_9LACO</name>
<dbReference type="EMBL" id="ADNY01000036">
    <property type="protein sequence ID" value="EFG55400.1"/>
    <property type="molecule type" value="Genomic_DNA"/>
</dbReference>
<dbReference type="SUPFAM" id="SSF53822">
    <property type="entry name" value="Periplasmic binding protein-like I"/>
    <property type="match status" value="1"/>
</dbReference>
<evidence type="ECO:0000256" key="3">
    <source>
        <dbReference type="ARBA" id="ARBA00023125"/>
    </source>
</evidence>
<sequence length="328" mass="36494">MAVKLTDVAKKAGVSATTVSRVINNYGYLSEATKKKVFAAMRELNYKPNSLARSLQGKKMKLIGVIFPSIANPFFAELIQDIEAELFKKNYKIILCNAGKDKEKEREYIKMLLANQVDGIIAGAHNLGIDEYQRLGLPIVSFDRKLSDNIPIVSCDNYQGIQLAVHDLIQAGCTNIYFLGNKLTKGNPTDKRLKAYLDTIKSLKMTPHLCSVAFSDSPVLKKMTIHKMLTHDHPDGVVCTDDLTAILVLQEAVELGIQVPKDLKVTGFDGTKEIQTYHSELSTIAQPISDMAILLVKLLLERINDPQKPLSQHQYQLPVRLIKSKTTA</sequence>
<keyword evidence="1" id="KW-0678">Repressor</keyword>
<evidence type="ECO:0000256" key="2">
    <source>
        <dbReference type="ARBA" id="ARBA00023015"/>
    </source>
</evidence>
<dbReference type="PRINTS" id="PR00036">
    <property type="entry name" value="HTHLACI"/>
</dbReference>
<organism evidence="6 7">
    <name type="scientific">Lactobacillus amylolyticus DSM 11664</name>
    <dbReference type="NCBI Taxonomy" id="585524"/>
    <lineage>
        <taxon>Bacteria</taxon>
        <taxon>Bacillati</taxon>
        <taxon>Bacillota</taxon>
        <taxon>Bacilli</taxon>
        <taxon>Lactobacillales</taxon>
        <taxon>Lactobacillaceae</taxon>
        <taxon>Lactobacillus</taxon>
    </lineage>
</organism>
<evidence type="ECO:0000313" key="6">
    <source>
        <dbReference type="EMBL" id="EFG55400.1"/>
    </source>
</evidence>
<protein>
    <submittedName>
        <fullName evidence="6">Transcriptional regulator, LacI family</fullName>
    </submittedName>
</protein>
<dbReference type="PATRIC" id="fig|585524.9.peg.153"/>
<evidence type="ECO:0000256" key="1">
    <source>
        <dbReference type="ARBA" id="ARBA00022491"/>
    </source>
</evidence>
<evidence type="ECO:0000256" key="4">
    <source>
        <dbReference type="ARBA" id="ARBA00023163"/>
    </source>
</evidence>
<dbReference type="PANTHER" id="PTHR30146:SF95">
    <property type="entry name" value="RIBOSE OPERON REPRESSOR"/>
    <property type="match status" value="1"/>
</dbReference>
<dbReference type="Proteomes" id="UP000004069">
    <property type="component" value="Unassembled WGS sequence"/>
</dbReference>
<keyword evidence="2" id="KW-0805">Transcription regulation</keyword>
<evidence type="ECO:0000259" key="5">
    <source>
        <dbReference type="PROSITE" id="PS50932"/>
    </source>
</evidence>
<dbReference type="Gene3D" id="3.40.50.2300">
    <property type="match status" value="2"/>
</dbReference>
<evidence type="ECO:0000313" key="7">
    <source>
        <dbReference type="Proteomes" id="UP000004069"/>
    </source>
</evidence>
<dbReference type="GO" id="GO:0003700">
    <property type="term" value="F:DNA-binding transcription factor activity"/>
    <property type="evidence" value="ECO:0007669"/>
    <property type="project" value="TreeGrafter"/>
</dbReference>
<keyword evidence="3" id="KW-0238">DNA-binding</keyword>